<dbReference type="Proteomes" id="UP001175000">
    <property type="component" value="Unassembled WGS sequence"/>
</dbReference>
<organism evidence="2 3">
    <name type="scientific">Immersiella caudata</name>
    <dbReference type="NCBI Taxonomy" id="314043"/>
    <lineage>
        <taxon>Eukaryota</taxon>
        <taxon>Fungi</taxon>
        <taxon>Dikarya</taxon>
        <taxon>Ascomycota</taxon>
        <taxon>Pezizomycotina</taxon>
        <taxon>Sordariomycetes</taxon>
        <taxon>Sordariomycetidae</taxon>
        <taxon>Sordariales</taxon>
        <taxon>Lasiosphaeriaceae</taxon>
        <taxon>Immersiella</taxon>
    </lineage>
</organism>
<keyword evidence="3" id="KW-1185">Reference proteome</keyword>
<evidence type="ECO:0000313" key="3">
    <source>
        <dbReference type="Proteomes" id="UP001175000"/>
    </source>
</evidence>
<evidence type="ECO:0008006" key="4">
    <source>
        <dbReference type="Google" id="ProtNLM"/>
    </source>
</evidence>
<name>A0AA39WSV6_9PEZI</name>
<evidence type="ECO:0000313" key="2">
    <source>
        <dbReference type="EMBL" id="KAK0620980.1"/>
    </source>
</evidence>
<protein>
    <recommendedName>
        <fullName evidence="4">Secreted protein</fullName>
    </recommendedName>
</protein>
<proteinExistence type="predicted"/>
<dbReference type="AlphaFoldDB" id="A0AA39WSV6"/>
<reference evidence="2" key="1">
    <citation type="submission" date="2023-06" db="EMBL/GenBank/DDBJ databases">
        <title>Genome-scale phylogeny and comparative genomics of the fungal order Sordariales.</title>
        <authorList>
            <consortium name="Lawrence Berkeley National Laboratory"/>
            <person name="Hensen N."/>
            <person name="Bonometti L."/>
            <person name="Westerberg I."/>
            <person name="Brannstrom I.O."/>
            <person name="Guillou S."/>
            <person name="Cros-Aarteil S."/>
            <person name="Calhoun S."/>
            <person name="Haridas S."/>
            <person name="Kuo A."/>
            <person name="Mondo S."/>
            <person name="Pangilinan J."/>
            <person name="Riley R."/>
            <person name="Labutti K."/>
            <person name="Andreopoulos B."/>
            <person name="Lipzen A."/>
            <person name="Chen C."/>
            <person name="Yanf M."/>
            <person name="Daum C."/>
            <person name="Ng V."/>
            <person name="Clum A."/>
            <person name="Steindorff A."/>
            <person name="Ohm R."/>
            <person name="Martin F."/>
            <person name="Silar P."/>
            <person name="Natvig D."/>
            <person name="Lalanne C."/>
            <person name="Gautier V."/>
            <person name="Ament-Velasquez S.L."/>
            <person name="Kruys A."/>
            <person name="Hutchinson M.I."/>
            <person name="Powell A.J."/>
            <person name="Barry K."/>
            <person name="Miller A.N."/>
            <person name="Grigoriev I.V."/>
            <person name="Debuchy R."/>
            <person name="Gladieux P."/>
            <person name="Thoren M.H."/>
            <person name="Johannesson H."/>
        </authorList>
    </citation>
    <scope>NUCLEOTIDE SEQUENCE</scope>
    <source>
        <strain evidence="2">CBS 606.72</strain>
    </source>
</reference>
<dbReference type="EMBL" id="JAULSU010000004">
    <property type="protein sequence ID" value="KAK0620980.1"/>
    <property type="molecule type" value="Genomic_DNA"/>
</dbReference>
<accession>A0AA39WSV6</accession>
<comment type="caution">
    <text evidence="2">The sequence shown here is derived from an EMBL/GenBank/DDBJ whole genome shotgun (WGS) entry which is preliminary data.</text>
</comment>
<sequence>MPSVNLPSAFPAGFVFCFLLADIALAAPVETCSRLVNIVNLFSAGQCNHVEHNWVMATQLDPQWFQTVRTSNRCQNTWGDEKSIRVSYLDKKYPFTVHNVADCDFVNRGGNMGAVNAVTLPSSACVTNPNGLWKSFAIRRCAS</sequence>
<feature type="signal peptide" evidence="1">
    <location>
        <begin position="1"/>
        <end position="26"/>
    </location>
</feature>
<evidence type="ECO:0000256" key="1">
    <source>
        <dbReference type="SAM" id="SignalP"/>
    </source>
</evidence>
<keyword evidence="1" id="KW-0732">Signal</keyword>
<feature type="chain" id="PRO_5041461124" description="Secreted protein" evidence="1">
    <location>
        <begin position="27"/>
        <end position="143"/>
    </location>
</feature>
<gene>
    <name evidence="2" type="ORF">B0T14DRAFT_567694</name>
</gene>